<dbReference type="Proteomes" id="UP000616885">
    <property type="component" value="Unassembled WGS sequence"/>
</dbReference>
<comment type="caution">
    <text evidence="3">The sequence shown here is derived from an EMBL/GenBank/DDBJ whole genome shotgun (WGS) entry which is preliminary data.</text>
</comment>
<proteinExistence type="predicted"/>
<feature type="compositionally biased region" description="Basic and acidic residues" evidence="1">
    <location>
        <begin position="60"/>
        <end position="70"/>
    </location>
</feature>
<feature type="region of interest" description="Disordered" evidence="1">
    <location>
        <begin position="43"/>
        <end position="70"/>
    </location>
</feature>
<dbReference type="Pfam" id="PF23232">
    <property type="entry name" value="AAA_lid_13"/>
    <property type="match status" value="1"/>
</dbReference>
<dbReference type="InterPro" id="IPR056599">
    <property type="entry name" value="AAA_lid_fung"/>
</dbReference>
<dbReference type="EMBL" id="JADCTT010000006">
    <property type="protein sequence ID" value="KAF9750655.1"/>
    <property type="molecule type" value="Genomic_DNA"/>
</dbReference>
<accession>A0A8H7TN25</accession>
<feature type="compositionally biased region" description="Polar residues" evidence="1">
    <location>
        <begin position="44"/>
        <end position="57"/>
    </location>
</feature>
<dbReference type="AlphaFoldDB" id="A0A8H7TN25"/>
<name>A0A8H7TN25_BIOOC</name>
<reference evidence="3" key="1">
    <citation type="submission" date="2020-10" db="EMBL/GenBank/DDBJ databases">
        <title>High-Quality Genome Resource of Clonostachys rosea strain S41 by Oxford Nanopore Long-Read Sequencing.</title>
        <authorList>
            <person name="Wang H."/>
        </authorList>
    </citation>
    <scope>NUCLEOTIDE SEQUENCE</scope>
    <source>
        <strain evidence="3">S41</strain>
    </source>
</reference>
<feature type="domain" description="AAA+ ATPase lid" evidence="2">
    <location>
        <begin position="1"/>
        <end position="44"/>
    </location>
</feature>
<protein>
    <recommendedName>
        <fullName evidence="2">AAA+ ATPase lid domain-containing protein</fullName>
    </recommendedName>
</protein>
<evidence type="ECO:0000256" key="1">
    <source>
        <dbReference type="SAM" id="MobiDB-lite"/>
    </source>
</evidence>
<gene>
    <name evidence="3" type="ORF">IM811_014875</name>
</gene>
<evidence type="ECO:0000259" key="2">
    <source>
        <dbReference type="Pfam" id="PF23232"/>
    </source>
</evidence>
<evidence type="ECO:0000313" key="4">
    <source>
        <dbReference type="Proteomes" id="UP000616885"/>
    </source>
</evidence>
<evidence type="ECO:0000313" key="3">
    <source>
        <dbReference type="EMBL" id="KAF9750655.1"/>
    </source>
</evidence>
<sequence>MQTALALAENEAQEDSLELVTISEKHMRAVVKISSGFRDFIKTSAPSMEGSTSSPARRQTPRESTRMRERATGLDIRSRFVFNFLGFIETFLHFSSFRLGHAVCCSIQYEIMTLMI</sequence>
<organism evidence="3 4">
    <name type="scientific">Bionectria ochroleuca</name>
    <name type="common">Gliocladium roseum</name>
    <dbReference type="NCBI Taxonomy" id="29856"/>
    <lineage>
        <taxon>Eukaryota</taxon>
        <taxon>Fungi</taxon>
        <taxon>Dikarya</taxon>
        <taxon>Ascomycota</taxon>
        <taxon>Pezizomycotina</taxon>
        <taxon>Sordariomycetes</taxon>
        <taxon>Hypocreomycetidae</taxon>
        <taxon>Hypocreales</taxon>
        <taxon>Bionectriaceae</taxon>
        <taxon>Clonostachys</taxon>
    </lineage>
</organism>